<dbReference type="SMART" id="SM00342">
    <property type="entry name" value="HTH_ARAC"/>
    <property type="match status" value="1"/>
</dbReference>
<dbReference type="EC" id="2.7.13.3" evidence="2"/>
<dbReference type="SMART" id="SM00387">
    <property type="entry name" value="HATPase_c"/>
    <property type="match status" value="1"/>
</dbReference>
<sequence>MKEFLTGITILFHAILVGQSLKEIDSIKKELANPQGSDIKLKLLDNLYSYYLFQNLDSAETYKKRLLSEATKTIDPKKLSNIYNSVSRYYYYSGLLDSSMYYVEKAANIAMDTKDYRLLSDLYRKLSILSVSSHDFKKAERYILKAIKNAELAKDWKLKASSTLVLANQFFRQNKYDLAIQRYLEIDSLYGQYNNPDRNLGLVYQNIALIYVNLNNSKSLTYSNKSRKLFELLGDQEGINYSYIIRANYFEKIGDTLNQTENLQKAVTLYRKSNDFVNKADALLRLLGVYINQNQIEKAKSLMEELEHAMWEIQPYNELKSRFYFVQGMIYLKEKKYQNSRSSFETALKMLGGDDSRYMDEWSLGSINGLAKSYAGMANYKEAYSYQNKFISIQDSILKNNREKITRELETKYRTEQQEQEIALLKSQNELAEQQKRNQRNILMGGLILTSLVGIFLFSMYRSRQNTNRRLKELDKAKSNFFANISHELRTPLSLILGPVEQQLENTGLSKEHRQNLAIAKKNTDRLATLVDQLLDLSKLESGFYKLNVSKGLLSIFLKLQAESFLFSASKKSQKLNIEISIDDKYYWYDTDVLQKVIGNLLGNALKYSPQKTEVYFSAKIVQGILFLIVKNTGVSIKHEELKEVFNRFHRSHEDETGTGIGLALTKELIGLHKGSIKAESDTDSVTFYIQLPVQETAFSNEEKTIHTKPAPSNEAHQDKVIANTSHVNSPTIESNEDNDIILIVDDNKDLRTYVSSIFDKTHTVVTAKNGSIGFQKALKFIPDLIITDLMMPKEDGLKLTENCKTDDATSHIPIIMLTAKAGDENKLEGLETGADAYLTKPFNNKILKQTVENLLESRKKLQKRFSQEVILTPKDISIDSYDERFLESLQNVMDTQLVASNFNTEAFAKALGMSRMQLHRKLKALTGQTTTEFIRSQRLKLAASLLKKNDVNISEIGYQVGFNDHSYFTKCFRESYGTSPTEFSKKKTS</sequence>
<evidence type="ECO:0000313" key="12">
    <source>
        <dbReference type="EMBL" id="AWX44370.1"/>
    </source>
</evidence>
<dbReference type="SUPFAM" id="SSF55874">
    <property type="entry name" value="ATPase domain of HSP90 chaperone/DNA topoisomerase II/histidine kinase"/>
    <property type="match status" value="1"/>
</dbReference>
<evidence type="ECO:0000256" key="4">
    <source>
        <dbReference type="ARBA" id="ARBA00023015"/>
    </source>
</evidence>
<dbReference type="SUPFAM" id="SSF52172">
    <property type="entry name" value="CheY-like"/>
    <property type="match status" value="1"/>
</dbReference>
<dbReference type="FunFam" id="1.10.287.130:FF:000045">
    <property type="entry name" value="Two-component system sensor histidine kinase/response regulator"/>
    <property type="match status" value="1"/>
</dbReference>
<gene>
    <name evidence="12" type="ORF">HME9304_01370</name>
</gene>
<organism evidence="12 13">
    <name type="scientific">Flagellimonas maritima</name>
    <dbReference type="NCBI Taxonomy" id="1383885"/>
    <lineage>
        <taxon>Bacteria</taxon>
        <taxon>Pseudomonadati</taxon>
        <taxon>Bacteroidota</taxon>
        <taxon>Flavobacteriia</taxon>
        <taxon>Flavobacteriales</taxon>
        <taxon>Flavobacteriaceae</taxon>
        <taxon>Flagellimonas</taxon>
    </lineage>
</organism>
<dbReference type="InterPro" id="IPR036890">
    <property type="entry name" value="HATPase_C_sf"/>
</dbReference>
<feature type="domain" description="HTH araC/xylS-type" evidence="9">
    <location>
        <begin position="888"/>
        <end position="987"/>
    </location>
</feature>
<dbReference type="InterPro" id="IPR019734">
    <property type="entry name" value="TPR_rpt"/>
</dbReference>
<dbReference type="PANTHER" id="PTHR43547:SF2">
    <property type="entry name" value="HYBRID SIGNAL TRANSDUCTION HISTIDINE KINASE C"/>
    <property type="match status" value="1"/>
</dbReference>
<dbReference type="Proteomes" id="UP000248536">
    <property type="component" value="Chromosome"/>
</dbReference>
<dbReference type="InterPro" id="IPR005467">
    <property type="entry name" value="His_kinase_dom"/>
</dbReference>
<feature type="coiled-coil region" evidence="8">
    <location>
        <begin position="415"/>
        <end position="442"/>
    </location>
</feature>
<keyword evidence="3 7" id="KW-0597">Phosphoprotein</keyword>
<comment type="catalytic activity">
    <reaction evidence="1">
        <text>ATP + protein L-histidine = ADP + protein N-phospho-L-histidine.</text>
        <dbReference type="EC" id="2.7.13.3"/>
    </reaction>
</comment>
<dbReference type="SMART" id="SM00448">
    <property type="entry name" value="REC"/>
    <property type="match status" value="1"/>
</dbReference>
<evidence type="ECO:0000259" key="9">
    <source>
        <dbReference type="PROSITE" id="PS01124"/>
    </source>
</evidence>
<keyword evidence="4" id="KW-0805">Transcription regulation</keyword>
<evidence type="ECO:0000256" key="6">
    <source>
        <dbReference type="ARBA" id="ARBA00023163"/>
    </source>
</evidence>
<dbReference type="Pfam" id="PF13181">
    <property type="entry name" value="TPR_8"/>
    <property type="match status" value="1"/>
</dbReference>
<keyword evidence="6" id="KW-0804">Transcription</keyword>
<evidence type="ECO:0000256" key="2">
    <source>
        <dbReference type="ARBA" id="ARBA00012438"/>
    </source>
</evidence>
<evidence type="ECO:0000256" key="8">
    <source>
        <dbReference type="SAM" id="Coils"/>
    </source>
</evidence>
<dbReference type="InterPro" id="IPR011990">
    <property type="entry name" value="TPR-like_helical_dom_sf"/>
</dbReference>
<dbReference type="SUPFAM" id="SSF48452">
    <property type="entry name" value="TPR-like"/>
    <property type="match status" value="2"/>
</dbReference>
<keyword evidence="12" id="KW-0418">Kinase</keyword>
<dbReference type="OrthoDB" id="358279at2"/>
<dbReference type="Gene3D" id="3.30.565.10">
    <property type="entry name" value="Histidine kinase-like ATPase, C-terminal domain"/>
    <property type="match status" value="1"/>
</dbReference>
<dbReference type="InterPro" id="IPR003594">
    <property type="entry name" value="HATPase_dom"/>
</dbReference>
<dbReference type="Pfam" id="PF02518">
    <property type="entry name" value="HATPase_c"/>
    <property type="match status" value="1"/>
</dbReference>
<dbReference type="InterPro" id="IPR009057">
    <property type="entry name" value="Homeodomain-like_sf"/>
</dbReference>
<dbReference type="InterPro" id="IPR011006">
    <property type="entry name" value="CheY-like_superfamily"/>
</dbReference>
<dbReference type="SUPFAM" id="SSF46689">
    <property type="entry name" value="Homeodomain-like"/>
    <property type="match status" value="1"/>
</dbReference>
<dbReference type="Gene3D" id="1.10.287.130">
    <property type="match status" value="1"/>
</dbReference>
<feature type="domain" description="Histidine kinase" evidence="10">
    <location>
        <begin position="484"/>
        <end position="696"/>
    </location>
</feature>
<dbReference type="GO" id="GO:0003700">
    <property type="term" value="F:DNA-binding transcription factor activity"/>
    <property type="evidence" value="ECO:0007669"/>
    <property type="project" value="InterPro"/>
</dbReference>
<reference evidence="12 13" key="1">
    <citation type="submission" date="2018-06" db="EMBL/GenBank/DDBJ databases">
        <title>Spongiibacterium sp. HME9304 Genome sequencing and assembly.</title>
        <authorList>
            <person name="Kang H."/>
            <person name="Kim H."/>
            <person name="Joh K."/>
        </authorList>
    </citation>
    <scope>NUCLEOTIDE SEQUENCE [LARGE SCALE GENOMIC DNA]</scope>
    <source>
        <strain evidence="12 13">HME9304</strain>
    </source>
</reference>
<dbReference type="InterPro" id="IPR004358">
    <property type="entry name" value="Sig_transdc_His_kin-like_C"/>
</dbReference>
<dbReference type="Gene3D" id="1.25.40.10">
    <property type="entry name" value="Tetratricopeptide repeat domain"/>
    <property type="match status" value="3"/>
</dbReference>
<dbReference type="InterPro" id="IPR036097">
    <property type="entry name" value="HisK_dim/P_sf"/>
</dbReference>
<dbReference type="InterPro" id="IPR018060">
    <property type="entry name" value="HTH_AraC"/>
</dbReference>
<dbReference type="PROSITE" id="PS01124">
    <property type="entry name" value="HTH_ARAC_FAMILY_2"/>
    <property type="match status" value="1"/>
</dbReference>
<dbReference type="InterPro" id="IPR018062">
    <property type="entry name" value="HTH_AraC-typ_CS"/>
</dbReference>
<accession>A0A2Z4LRP4</accession>
<dbReference type="InterPro" id="IPR003661">
    <property type="entry name" value="HisK_dim/P_dom"/>
</dbReference>
<dbReference type="Pfam" id="PF00072">
    <property type="entry name" value="Response_reg"/>
    <property type="match status" value="1"/>
</dbReference>
<dbReference type="SUPFAM" id="SSF47384">
    <property type="entry name" value="Homodimeric domain of signal transducing histidine kinase"/>
    <property type="match status" value="1"/>
</dbReference>
<keyword evidence="8" id="KW-0175">Coiled coil</keyword>
<keyword evidence="12" id="KW-0808">Transferase</keyword>
<evidence type="ECO:0000259" key="11">
    <source>
        <dbReference type="PROSITE" id="PS50110"/>
    </source>
</evidence>
<dbReference type="PANTHER" id="PTHR43547">
    <property type="entry name" value="TWO-COMPONENT HISTIDINE KINASE"/>
    <property type="match status" value="1"/>
</dbReference>
<dbReference type="SMART" id="SM00388">
    <property type="entry name" value="HisKA"/>
    <property type="match status" value="1"/>
</dbReference>
<dbReference type="GO" id="GO:0043565">
    <property type="term" value="F:sequence-specific DNA binding"/>
    <property type="evidence" value="ECO:0007669"/>
    <property type="project" value="InterPro"/>
</dbReference>
<dbReference type="Gene3D" id="3.40.50.2300">
    <property type="match status" value="1"/>
</dbReference>
<keyword evidence="5" id="KW-0238">DNA-binding</keyword>
<dbReference type="GO" id="GO:0000155">
    <property type="term" value="F:phosphorelay sensor kinase activity"/>
    <property type="evidence" value="ECO:0007669"/>
    <property type="project" value="InterPro"/>
</dbReference>
<feature type="domain" description="Response regulatory" evidence="11">
    <location>
        <begin position="741"/>
        <end position="856"/>
    </location>
</feature>
<keyword evidence="13" id="KW-1185">Reference proteome</keyword>
<evidence type="ECO:0000259" key="10">
    <source>
        <dbReference type="PROSITE" id="PS50109"/>
    </source>
</evidence>
<evidence type="ECO:0000256" key="5">
    <source>
        <dbReference type="ARBA" id="ARBA00023125"/>
    </source>
</evidence>
<proteinExistence type="predicted"/>
<evidence type="ECO:0000313" key="13">
    <source>
        <dbReference type="Proteomes" id="UP000248536"/>
    </source>
</evidence>
<evidence type="ECO:0000256" key="7">
    <source>
        <dbReference type="PROSITE-ProRule" id="PRU00169"/>
    </source>
</evidence>
<dbReference type="CDD" id="cd00082">
    <property type="entry name" value="HisKA"/>
    <property type="match status" value="1"/>
</dbReference>
<dbReference type="CDD" id="cd17574">
    <property type="entry name" value="REC_OmpR"/>
    <property type="match status" value="1"/>
</dbReference>
<dbReference type="Pfam" id="PF12833">
    <property type="entry name" value="HTH_18"/>
    <property type="match status" value="1"/>
</dbReference>
<dbReference type="EMBL" id="CP030104">
    <property type="protein sequence ID" value="AWX44370.1"/>
    <property type="molecule type" value="Genomic_DNA"/>
</dbReference>
<dbReference type="PROSITE" id="PS50109">
    <property type="entry name" value="HIS_KIN"/>
    <property type="match status" value="1"/>
</dbReference>
<dbReference type="InterPro" id="IPR001789">
    <property type="entry name" value="Sig_transdc_resp-reg_receiver"/>
</dbReference>
<name>A0A2Z4LRP4_9FLAO</name>
<dbReference type="PROSITE" id="PS50110">
    <property type="entry name" value="RESPONSE_REGULATORY"/>
    <property type="match status" value="1"/>
</dbReference>
<evidence type="ECO:0000256" key="3">
    <source>
        <dbReference type="ARBA" id="ARBA00022553"/>
    </source>
</evidence>
<dbReference type="Gene3D" id="1.10.10.60">
    <property type="entry name" value="Homeodomain-like"/>
    <property type="match status" value="2"/>
</dbReference>
<dbReference type="PRINTS" id="PR00344">
    <property type="entry name" value="BCTRLSENSOR"/>
</dbReference>
<dbReference type="RefSeq" id="WP_112377848.1">
    <property type="nucleotide sequence ID" value="NZ_CP030104.1"/>
</dbReference>
<feature type="modified residue" description="4-aspartylphosphate" evidence="7">
    <location>
        <position position="789"/>
    </location>
</feature>
<dbReference type="AlphaFoldDB" id="A0A2Z4LRP4"/>
<dbReference type="Pfam" id="PF00512">
    <property type="entry name" value="HisKA"/>
    <property type="match status" value="1"/>
</dbReference>
<evidence type="ECO:0000256" key="1">
    <source>
        <dbReference type="ARBA" id="ARBA00000085"/>
    </source>
</evidence>
<protein>
    <recommendedName>
        <fullName evidence="2">histidine kinase</fullName>
        <ecNumber evidence="2">2.7.13.3</ecNumber>
    </recommendedName>
</protein>
<dbReference type="KEGG" id="spon:HME9304_01370"/>
<dbReference type="PROSITE" id="PS00041">
    <property type="entry name" value="HTH_ARAC_FAMILY_1"/>
    <property type="match status" value="1"/>
</dbReference>